<dbReference type="AlphaFoldDB" id="A0A6N7S5G4"/>
<dbReference type="InterPro" id="IPR008920">
    <property type="entry name" value="TF_FadR/GntR_C"/>
</dbReference>
<dbReference type="OrthoDB" id="9781630at2"/>
<evidence type="ECO:0000313" key="8">
    <source>
        <dbReference type="Proteomes" id="UP000480929"/>
    </source>
</evidence>
<dbReference type="PANTHER" id="PTHR43537:SF45">
    <property type="entry name" value="GNTR FAMILY REGULATORY PROTEIN"/>
    <property type="match status" value="1"/>
</dbReference>
<dbReference type="GO" id="GO:0003700">
    <property type="term" value="F:DNA-binding transcription factor activity"/>
    <property type="evidence" value="ECO:0007669"/>
    <property type="project" value="InterPro"/>
</dbReference>
<dbReference type="Proteomes" id="UP000480929">
    <property type="component" value="Unassembled WGS sequence"/>
</dbReference>
<name>A0A6N7S5G4_9FIRM</name>
<evidence type="ECO:0000259" key="4">
    <source>
        <dbReference type="PROSITE" id="PS50949"/>
    </source>
</evidence>
<proteinExistence type="predicted"/>
<feature type="domain" description="HTH gntR-type" evidence="4">
    <location>
        <begin position="4"/>
        <end position="71"/>
    </location>
</feature>
<dbReference type="Pfam" id="PF07729">
    <property type="entry name" value="FCD"/>
    <property type="match status" value="1"/>
</dbReference>
<keyword evidence="8" id="KW-1185">Reference proteome</keyword>
<protein>
    <submittedName>
        <fullName evidence="5">GntR family transcriptional regulator</fullName>
    </submittedName>
</protein>
<dbReference type="Gene3D" id="1.10.10.10">
    <property type="entry name" value="Winged helix-like DNA-binding domain superfamily/Winged helix DNA-binding domain"/>
    <property type="match status" value="1"/>
</dbReference>
<dbReference type="SUPFAM" id="SSF48008">
    <property type="entry name" value="GntR ligand-binding domain-like"/>
    <property type="match status" value="1"/>
</dbReference>
<evidence type="ECO:0000313" key="5">
    <source>
        <dbReference type="EMBL" id="MSA88566.1"/>
    </source>
</evidence>
<evidence type="ECO:0000313" key="7">
    <source>
        <dbReference type="Proteomes" id="UP000433575"/>
    </source>
</evidence>
<dbReference type="PANTHER" id="PTHR43537">
    <property type="entry name" value="TRANSCRIPTIONAL REGULATOR, GNTR FAMILY"/>
    <property type="match status" value="1"/>
</dbReference>
<dbReference type="InterPro" id="IPR036388">
    <property type="entry name" value="WH-like_DNA-bd_sf"/>
</dbReference>
<dbReference type="GO" id="GO:0003677">
    <property type="term" value="F:DNA binding"/>
    <property type="evidence" value="ECO:0007669"/>
    <property type="project" value="UniProtKB-KW"/>
</dbReference>
<dbReference type="SMART" id="SM00345">
    <property type="entry name" value="HTH_GNTR"/>
    <property type="match status" value="1"/>
</dbReference>
<keyword evidence="3" id="KW-0804">Transcription</keyword>
<dbReference type="InterPro" id="IPR000524">
    <property type="entry name" value="Tscrpt_reg_HTH_GntR"/>
</dbReference>
<organism evidence="5 7">
    <name type="scientific">Holdemania massiliensis</name>
    <dbReference type="NCBI Taxonomy" id="1468449"/>
    <lineage>
        <taxon>Bacteria</taxon>
        <taxon>Bacillati</taxon>
        <taxon>Bacillota</taxon>
        <taxon>Erysipelotrichia</taxon>
        <taxon>Erysipelotrichales</taxon>
        <taxon>Erysipelotrichaceae</taxon>
        <taxon>Holdemania</taxon>
    </lineage>
</organism>
<sequence length="228" mass="27263">MHINVTADDIYQDIKKKILNFELVPGQVLSENAISRQYQVSRTLVREALGRLKSDTLIEVYPSKGTYITLLNFKEIKDIIYVRTAVEQKVYSDAMRLNASSLLEEMELNLARQKAILSEEPSICIFRELDTEFHKLVYSAVNRIYVWNRINDMLYHYRRFCMMDLSMNRPYSTLYEEHRKIYQAFKTRDIELLNVTLYEHLNNNIQRFEKDNNDHFYVFFEDINETTN</sequence>
<dbReference type="SUPFAM" id="SSF46785">
    <property type="entry name" value="Winged helix' DNA-binding domain"/>
    <property type="match status" value="1"/>
</dbReference>
<dbReference type="PROSITE" id="PS50949">
    <property type="entry name" value="HTH_GNTR"/>
    <property type="match status" value="1"/>
</dbReference>
<evidence type="ECO:0000256" key="1">
    <source>
        <dbReference type="ARBA" id="ARBA00023015"/>
    </source>
</evidence>
<accession>A0A6N7S5G4</accession>
<dbReference type="Proteomes" id="UP000433575">
    <property type="component" value="Unassembled WGS sequence"/>
</dbReference>
<dbReference type="InterPro" id="IPR036390">
    <property type="entry name" value="WH_DNA-bd_sf"/>
</dbReference>
<evidence type="ECO:0000256" key="2">
    <source>
        <dbReference type="ARBA" id="ARBA00023125"/>
    </source>
</evidence>
<reference evidence="7 8" key="1">
    <citation type="journal article" date="2019" name="Nat. Med.">
        <title>A library of human gut bacterial isolates paired with longitudinal multiomics data enables mechanistic microbiome research.</title>
        <authorList>
            <person name="Poyet M."/>
            <person name="Groussin M."/>
            <person name="Gibbons S.M."/>
            <person name="Avila-Pacheco J."/>
            <person name="Jiang X."/>
            <person name="Kearney S.M."/>
            <person name="Perrotta A.R."/>
            <person name="Berdy B."/>
            <person name="Zhao S."/>
            <person name="Lieberman T.D."/>
            <person name="Swanson P.K."/>
            <person name="Smith M."/>
            <person name="Roesemann S."/>
            <person name="Alexander J.E."/>
            <person name="Rich S.A."/>
            <person name="Livny J."/>
            <person name="Vlamakis H."/>
            <person name="Clish C."/>
            <person name="Bullock K."/>
            <person name="Deik A."/>
            <person name="Scott J."/>
            <person name="Pierce K.A."/>
            <person name="Xavier R.J."/>
            <person name="Alm E.J."/>
        </authorList>
    </citation>
    <scope>NUCLEOTIDE SEQUENCE [LARGE SCALE GENOMIC DNA]</scope>
    <source>
        <strain evidence="5 7">BIOML-A4</strain>
        <strain evidence="6 8">BIOML-A5</strain>
    </source>
</reference>
<keyword evidence="1" id="KW-0805">Transcription regulation</keyword>
<evidence type="ECO:0000313" key="6">
    <source>
        <dbReference type="EMBL" id="MSC32113.1"/>
    </source>
</evidence>
<evidence type="ECO:0000256" key="3">
    <source>
        <dbReference type="ARBA" id="ARBA00023163"/>
    </source>
</evidence>
<dbReference type="InterPro" id="IPR011711">
    <property type="entry name" value="GntR_C"/>
</dbReference>
<dbReference type="Gene3D" id="1.20.120.530">
    <property type="entry name" value="GntR ligand-binding domain-like"/>
    <property type="match status" value="1"/>
</dbReference>
<keyword evidence="2" id="KW-0238">DNA-binding</keyword>
<dbReference type="Pfam" id="PF00392">
    <property type="entry name" value="GntR"/>
    <property type="match status" value="1"/>
</dbReference>
<gene>
    <name evidence="6" type="ORF">GKD88_03160</name>
    <name evidence="5" type="ORF">GKE08_04430</name>
</gene>
<dbReference type="EMBL" id="WKPJ01000004">
    <property type="protein sequence ID" value="MSA88566.1"/>
    <property type="molecule type" value="Genomic_DNA"/>
</dbReference>
<dbReference type="EMBL" id="WKPI01000003">
    <property type="protein sequence ID" value="MSC32113.1"/>
    <property type="molecule type" value="Genomic_DNA"/>
</dbReference>
<comment type="caution">
    <text evidence="5">The sequence shown here is derived from an EMBL/GenBank/DDBJ whole genome shotgun (WGS) entry which is preliminary data.</text>
</comment>
<dbReference type="RefSeq" id="WP_154238095.1">
    <property type="nucleotide sequence ID" value="NZ_CAUFAO010000005.1"/>
</dbReference>
<dbReference type="CDD" id="cd07377">
    <property type="entry name" value="WHTH_GntR"/>
    <property type="match status" value="1"/>
</dbReference>